<sequence>MNNDTARNFNRKTIGDYSDTLCCPFYEIGGQRVKGSKSSKDKFKKKLSIITVVYNGVKFLEDAIKSVISQKTDEIEYLIIDAGSKDGTLDIIRRYEEHIDLWLSQEDKGIYDAFNKGIYLSRGELIKLVNADDLLVKDSIKMACQYYDKNKSKHFALYSDLVIIDKHGQYDCTWHLARTSKIFPNFLHPTWYISKNIYSDFGLYCTDFEVSADYEYYLHLTLNGIKFAQANSPLAKFRLNGASTSFRGVLEVFQINKLYFGPGAALQVAIKHALIKIFSRLLRTALGTKYHRIKSIFIPSKIK</sequence>
<name>A0A5D3WJY8_9BACT</name>
<evidence type="ECO:0000313" key="2">
    <source>
        <dbReference type="EMBL" id="TYO98357.1"/>
    </source>
</evidence>
<keyword evidence="3" id="KW-1185">Reference proteome</keyword>
<protein>
    <submittedName>
        <fullName evidence="2">Glycosyl transferase family 2</fullName>
    </submittedName>
</protein>
<dbReference type="RefSeq" id="WP_148896118.1">
    <property type="nucleotide sequence ID" value="NZ_VNIB01000007.1"/>
</dbReference>
<dbReference type="InterPro" id="IPR050834">
    <property type="entry name" value="Glycosyltransf_2"/>
</dbReference>
<proteinExistence type="predicted"/>
<reference evidence="2 3" key="1">
    <citation type="submission" date="2019-07" db="EMBL/GenBank/DDBJ databases">
        <title>Genomic Encyclopedia of Type Strains, Phase IV (KMG-IV): sequencing the most valuable type-strain genomes for metagenomic binning, comparative biology and taxonomic classification.</title>
        <authorList>
            <person name="Goeker M."/>
        </authorList>
    </citation>
    <scope>NUCLEOTIDE SEQUENCE [LARGE SCALE GENOMIC DNA]</scope>
    <source>
        <strain evidence="2 3">SS015</strain>
    </source>
</reference>
<dbReference type="Proteomes" id="UP000324159">
    <property type="component" value="Unassembled WGS sequence"/>
</dbReference>
<dbReference type="PANTHER" id="PTHR43685">
    <property type="entry name" value="GLYCOSYLTRANSFERASE"/>
    <property type="match status" value="1"/>
</dbReference>
<dbReference type="CDD" id="cd06433">
    <property type="entry name" value="GT_2_WfgS_like"/>
    <property type="match status" value="1"/>
</dbReference>
<dbReference type="SUPFAM" id="SSF53448">
    <property type="entry name" value="Nucleotide-diphospho-sugar transferases"/>
    <property type="match status" value="1"/>
</dbReference>
<evidence type="ECO:0000259" key="1">
    <source>
        <dbReference type="Pfam" id="PF00535"/>
    </source>
</evidence>
<dbReference type="EMBL" id="VNIB01000007">
    <property type="protein sequence ID" value="TYO98357.1"/>
    <property type="molecule type" value="Genomic_DNA"/>
</dbReference>
<dbReference type="PANTHER" id="PTHR43685:SF2">
    <property type="entry name" value="GLYCOSYLTRANSFERASE 2-LIKE DOMAIN-CONTAINING PROTEIN"/>
    <property type="match status" value="1"/>
</dbReference>
<gene>
    <name evidence="2" type="ORF">EDC39_107158</name>
</gene>
<dbReference type="Pfam" id="PF00535">
    <property type="entry name" value="Glycos_transf_2"/>
    <property type="match status" value="1"/>
</dbReference>
<keyword evidence="2" id="KW-0808">Transferase</keyword>
<dbReference type="OrthoDB" id="433681at2"/>
<dbReference type="AlphaFoldDB" id="A0A5D3WJY8"/>
<feature type="domain" description="Glycosyltransferase 2-like" evidence="1">
    <location>
        <begin position="48"/>
        <end position="152"/>
    </location>
</feature>
<dbReference type="InterPro" id="IPR029044">
    <property type="entry name" value="Nucleotide-diphossugar_trans"/>
</dbReference>
<dbReference type="GO" id="GO:0016740">
    <property type="term" value="F:transferase activity"/>
    <property type="evidence" value="ECO:0007669"/>
    <property type="project" value="UniProtKB-KW"/>
</dbReference>
<dbReference type="InterPro" id="IPR001173">
    <property type="entry name" value="Glyco_trans_2-like"/>
</dbReference>
<comment type="caution">
    <text evidence="2">The sequence shown here is derived from an EMBL/GenBank/DDBJ whole genome shotgun (WGS) entry which is preliminary data.</text>
</comment>
<organism evidence="2 3">
    <name type="scientific">Geothermobacter ehrlichii</name>
    <dbReference type="NCBI Taxonomy" id="213224"/>
    <lineage>
        <taxon>Bacteria</taxon>
        <taxon>Pseudomonadati</taxon>
        <taxon>Thermodesulfobacteriota</taxon>
        <taxon>Desulfuromonadia</taxon>
        <taxon>Desulfuromonadales</taxon>
        <taxon>Geothermobacteraceae</taxon>
        <taxon>Geothermobacter</taxon>
    </lineage>
</organism>
<dbReference type="Gene3D" id="3.90.550.10">
    <property type="entry name" value="Spore Coat Polysaccharide Biosynthesis Protein SpsA, Chain A"/>
    <property type="match status" value="1"/>
</dbReference>
<evidence type="ECO:0000313" key="3">
    <source>
        <dbReference type="Proteomes" id="UP000324159"/>
    </source>
</evidence>
<accession>A0A5D3WJY8</accession>